<accession>A0A382DUI1</accession>
<dbReference type="EMBL" id="UINC01041041">
    <property type="protein sequence ID" value="SVB41762.1"/>
    <property type="molecule type" value="Genomic_DNA"/>
</dbReference>
<reference evidence="1" key="1">
    <citation type="submission" date="2018-05" db="EMBL/GenBank/DDBJ databases">
        <authorList>
            <person name="Lanie J.A."/>
            <person name="Ng W.-L."/>
            <person name="Kazmierczak K.M."/>
            <person name="Andrzejewski T.M."/>
            <person name="Davidsen T.M."/>
            <person name="Wayne K.J."/>
            <person name="Tettelin H."/>
            <person name="Glass J.I."/>
            <person name="Rusch D."/>
            <person name="Podicherti R."/>
            <person name="Tsui H.-C.T."/>
            <person name="Winkler M.E."/>
        </authorList>
    </citation>
    <scope>NUCLEOTIDE SEQUENCE</scope>
</reference>
<evidence type="ECO:0000313" key="1">
    <source>
        <dbReference type="EMBL" id="SVB41762.1"/>
    </source>
</evidence>
<feature type="non-terminal residue" evidence="1">
    <location>
        <position position="1"/>
    </location>
</feature>
<organism evidence="1">
    <name type="scientific">marine metagenome</name>
    <dbReference type="NCBI Taxonomy" id="408172"/>
    <lineage>
        <taxon>unclassified sequences</taxon>
        <taxon>metagenomes</taxon>
        <taxon>ecological metagenomes</taxon>
    </lineage>
</organism>
<name>A0A382DUI1_9ZZZZ</name>
<dbReference type="AlphaFoldDB" id="A0A382DUI1"/>
<gene>
    <name evidence="1" type="ORF">METZ01_LOCUS194616</name>
</gene>
<proteinExistence type="predicted"/>
<protein>
    <submittedName>
        <fullName evidence="1">Uncharacterized protein</fullName>
    </submittedName>
</protein>
<sequence>ASNFLNSKKTLFYEKHVSITESKGPDKPFAMPMNDFGQLISEFKKIRCL</sequence>